<keyword evidence="1" id="KW-0472">Membrane</keyword>
<reference evidence="2 4" key="1">
    <citation type="submission" date="2015-05" db="EMBL/GenBank/DDBJ databases">
        <title>Genome assembly of Archangium gephyra DSM 2261.</title>
        <authorList>
            <person name="Sharma G."/>
            <person name="Subramanian S."/>
        </authorList>
    </citation>
    <scope>NUCLEOTIDE SEQUENCE [LARGE SCALE GENOMIC DNA]</scope>
    <source>
        <strain evidence="2 4">DSM 2261</strain>
    </source>
</reference>
<reference evidence="3 5" key="2">
    <citation type="submission" date="2018-08" db="EMBL/GenBank/DDBJ databases">
        <title>Genomic Encyclopedia of Archaeal and Bacterial Type Strains, Phase II (KMG-II): from individual species to whole genera.</title>
        <authorList>
            <person name="Goeker M."/>
        </authorList>
    </citation>
    <scope>NUCLEOTIDE SEQUENCE [LARGE SCALE GENOMIC DNA]</scope>
    <source>
        <strain evidence="3 5">DSM 2261</strain>
    </source>
</reference>
<dbReference type="RefSeq" id="WP_047857370.1">
    <property type="nucleotide sequence ID" value="NZ_CP011509.1"/>
</dbReference>
<proteinExistence type="predicted"/>
<feature type="transmembrane region" description="Helical" evidence="1">
    <location>
        <begin position="98"/>
        <end position="118"/>
    </location>
</feature>
<keyword evidence="5" id="KW-1185">Reference proteome</keyword>
<feature type="transmembrane region" description="Helical" evidence="1">
    <location>
        <begin position="151"/>
        <end position="173"/>
    </location>
</feature>
<keyword evidence="1" id="KW-0812">Transmembrane</keyword>
<protein>
    <submittedName>
        <fullName evidence="2">Uncharacterized protein</fullName>
    </submittedName>
</protein>
<feature type="transmembrane region" description="Helical" evidence="1">
    <location>
        <begin position="179"/>
        <end position="197"/>
    </location>
</feature>
<evidence type="ECO:0000313" key="5">
    <source>
        <dbReference type="Proteomes" id="UP000256345"/>
    </source>
</evidence>
<organism evidence="2 4">
    <name type="scientific">Archangium gephyra</name>
    <dbReference type="NCBI Taxonomy" id="48"/>
    <lineage>
        <taxon>Bacteria</taxon>
        <taxon>Pseudomonadati</taxon>
        <taxon>Myxococcota</taxon>
        <taxon>Myxococcia</taxon>
        <taxon>Myxococcales</taxon>
        <taxon>Cystobacterineae</taxon>
        <taxon>Archangiaceae</taxon>
        <taxon>Archangium</taxon>
    </lineage>
</organism>
<evidence type="ECO:0000313" key="4">
    <source>
        <dbReference type="Proteomes" id="UP000035579"/>
    </source>
</evidence>
<dbReference type="EMBL" id="QUMU01000018">
    <property type="protein sequence ID" value="REG22867.1"/>
    <property type="molecule type" value="Genomic_DNA"/>
</dbReference>
<evidence type="ECO:0000313" key="2">
    <source>
        <dbReference type="EMBL" id="AKJ03263.1"/>
    </source>
</evidence>
<dbReference type="Proteomes" id="UP000256345">
    <property type="component" value="Unassembled WGS sequence"/>
</dbReference>
<accession>A0AAC8Q9V9</accession>
<evidence type="ECO:0000313" key="3">
    <source>
        <dbReference type="EMBL" id="REG22867.1"/>
    </source>
</evidence>
<gene>
    <name evidence="2" type="ORF">AA314_04889</name>
    <name evidence="3" type="ORF">ATI61_11872</name>
</gene>
<name>A0AAC8Q9V9_9BACT</name>
<feature type="transmembrane region" description="Helical" evidence="1">
    <location>
        <begin position="124"/>
        <end position="144"/>
    </location>
</feature>
<keyword evidence="1" id="KW-1133">Transmembrane helix</keyword>
<dbReference type="EMBL" id="CP011509">
    <property type="protein sequence ID" value="AKJ03263.1"/>
    <property type="molecule type" value="Genomic_DNA"/>
</dbReference>
<sequence length="218" mass="23071">MAKTKLALEAGGPQRLELSWGMSWKNFQVTLDGQQVGTVAGGQKELKEGVEFPLPDGSNLHIQLVQSAMNVELRVLRNGVPLPGSASDPAQRVKNAAYLLYFLAGLNTLLGVVAMVIVSDALEGMGIGIGNILFGAIVATLGFFTYRRSRVAPVLAIVLYVADSLYTLVSFSGEGRTPPVAGIIFRIYIIYALVQAVKAAGELARQEESAGPGLSPSP</sequence>
<dbReference type="Proteomes" id="UP000035579">
    <property type="component" value="Chromosome"/>
</dbReference>
<dbReference type="KEGG" id="age:AA314_04889"/>
<evidence type="ECO:0000256" key="1">
    <source>
        <dbReference type="SAM" id="Phobius"/>
    </source>
</evidence>
<dbReference type="AlphaFoldDB" id="A0AAC8Q9V9"/>